<feature type="transmembrane region" description="Helical" evidence="4">
    <location>
        <begin position="12"/>
        <end position="34"/>
    </location>
</feature>
<keyword evidence="2" id="KW-0326">Glycosidase</keyword>
<proteinExistence type="inferred from homology"/>
<sequence length="739" mass="77531">MIASLTTGSKALFAAWFTYITLIWTLKGQVLGYYNRLTAGTWQHKNDIGLVLIPANVLWSAKIPLRRKLLVALLLSSSFFIIACALLRGILGLQSINNIVISIQWGTRETFVTIIVICVPPIKPLFSPSKSSSQGGSSQGHYGTGTGTGNMVGGGSKGPAGKAIPLQETSMVAVERDLERCGSSSVRDDSDMQSLGSSKDLIEDREASKAFASAPAERGVGGGISVTTELSVSNSRSNGGPRQGKIALLTAAPARAASSSIVPTKNFIDTISGYIDLSTCAEGVLSTVVRAQQSGCGDNEASTSYTCFCTDSSSYYSHMISSEVADSCGASSASAQASSAIAVFDGYCALGVEHGLSTTSSAQATSGTRTASPAAGATTAAASQTSTLVTSTRSAASASATATSASSSSDSDSTRTTAIAAGVAVPVGVIGLALVGYLFYRKRLQSARGQHDMNSPSVEMSAPLPEKRYPPQELPPHSVQELPIQSSELHELDGNMRYEAAEDAWKPDYVYNGDYVTYCGQYDALNTTSGLYDIINNAWGDDGSGLTCTTVHSYPDALFNTELFPLAFPDLISLKLGADWAIIPAPSDDSATNEATLASLDVVADVAIDLFLDEDASTASDASAAAYEVMIWQAAYGNCDPIGYDPTSTSAPTQELGGVTYTLFQGPNGSGQTVFTWYPDRNLSSIDVDYFPLLEALRGGSYIPTAAYLGRFQWGSETKHSAQNQNMTFVVNSLAMSVN</sequence>
<evidence type="ECO:0000256" key="3">
    <source>
        <dbReference type="SAM" id="MobiDB-lite"/>
    </source>
</evidence>
<feature type="region of interest" description="Disordered" evidence="3">
    <location>
        <begin position="127"/>
        <end position="160"/>
    </location>
</feature>
<evidence type="ECO:0000256" key="2">
    <source>
        <dbReference type="RuleBase" id="RU361163"/>
    </source>
</evidence>
<reference evidence="6 7" key="1">
    <citation type="submission" date="2024-02" db="EMBL/GenBank/DDBJ databases">
        <title>De novo assembly and annotation of 12 fungi associated with fruit tree decline syndrome in Ontario, Canada.</title>
        <authorList>
            <person name="Sulman M."/>
            <person name="Ellouze W."/>
            <person name="Ilyukhin E."/>
        </authorList>
    </citation>
    <scope>NUCLEOTIDE SEQUENCE [LARGE SCALE GENOMIC DNA]</scope>
    <source>
        <strain evidence="6 7">FDS-637</strain>
    </source>
</reference>
<keyword evidence="2" id="KW-0624">Polysaccharide degradation</keyword>
<keyword evidence="7" id="KW-1185">Reference proteome</keyword>
<dbReference type="Pfam" id="PF01670">
    <property type="entry name" value="Glyco_hydro_12"/>
    <property type="match status" value="1"/>
</dbReference>
<dbReference type="PANTHER" id="PTHR34002">
    <property type="entry name" value="BLR1656 PROTEIN"/>
    <property type="match status" value="1"/>
</dbReference>
<dbReference type="RefSeq" id="XP_066633527.1">
    <property type="nucleotide sequence ID" value="XM_066775646.1"/>
</dbReference>
<accession>A0ABR3CIN3</accession>
<evidence type="ECO:0000313" key="7">
    <source>
        <dbReference type="Proteomes" id="UP001430584"/>
    </source>
</evidence>
<keyword evidence="4" id="KW-0812">Transmembrane</keyword>
<dbReference type="PANTHER" id="PTHR34002:SF11">
    <property type="entry name" value="CONCANAVALIN A-LIKE LECTIN_GLUCANASE"/>
    <property type="match status" value="1"/>
</dbReference>
<dbReference type="SUPFAM" id="SSF49899">
    <property type="entry name" value="Concanavalin A-like lectins/glucanases"/>
    <property type="match status" value="1"/>
</dbReference>
<feature type="region of interest" description="Disordered" evidence="3">
    <location>
        <begin position="361"/>
        <end position="388"/>
    </location>
</feature>
<dbReference type="EMBL" id="JAJVCZ030000004">
    <property type="protein sequence ID" value="KAL0260498.1"/>
    <property type="molecule type" value="Genomic_DNA"/>
</dbReference>
<feature type="transmembrane region" description="Helical" evidence="4">
    <location>
        <begin position="418"/>
        <end position="440"/>
    </location>
</feature>
<keyword evidence="2" id="KW-0378">Hydrolase</keyword>
<evidence type="ECO:0000259" key="5">
    <source>
        <dbReference type="Pfam" id="PF20684"/>
    </source>
</evidence>
<comment type="similarity">
    <text evidence="1 2">Belongs to the glycosyl hydrolase 12 (cellulase H) family.</text>
</comment>
<keyword evidence="4" id="KW-1133">Transmembrane helix</keyword>
<feature type="compositionally biased region" description="Gly residues" evidence="3">
    <location>
        <begin position="142"/>
        <end position="158"/>
    </location>
</feature>
<feature type="domain" description="Rhodopsin" evidence="5">
    <location>
        <begin position="40"/>
        <end position="127"/>
    </location>
</feature>
<dbReference type="Proteomes" id="UP001430584">
    <property type="component" value="Unassembled WGS sequence"/>
</dbReference>
<comment type="caution">
    <text evidence="6">The sequence shown here is derived from an EMBL/GenBank/DDBJ whole genome shotgun (WGS) entry which is preliminary data.</text>
</comment>
<organism evidence="6 7">
    <name type="scientific">Diplodia seriata</name>
    <dbReference type="NCBI Taxonomy" id="420778"/>
    <lineage>
        <taxon>Eukaryota</taxon>
        <taxon>Fungi</taxon>
        <taxon>Dikarya</taxon>
        <taxon>Ascomycota</taxon>
        <taxon>Pezizomycotina</taxon>
        <taxon>Dothideomycetes</taxon>
        <taxon>Dothideomycetes incertae sedis</taxon>
        <taxon>Botryosphaeriales</taxon>
        <taxon>Botryosphaeriaceae</taxon>
        <taxon>Diplodia</taxon>
    </lineage>
</organism>
<dbReference type="InterPro" id="IPR013320">
    <property type="entry name" value="ConA-like_dom_sf"/>
</dbReference>
<gene>
    <name evidence="6" type="ORF">SLS55_004187</name>
</gene>
<protein>
    <recommendedName>
        <fullName evidence="5">Rhodopsin domain-containing protein</fullName>
    </recommendedName>
</protein>
<evidence type="ECO:0000256" key="4">
    <source>
        <dbReference type="SAM" id="Phobius"/>
    </source>
</evidence>
<name>A0ABR3CIN3_9PEZI</name>
<dbReference type="Gene3D" id="2.60.120.180">
    <property type="match status" value="1"/>
</dbReference>
<dbReference type="InterPro" id="IPR013319">
    <property type="entry name" value="GH11/12"/>
</dbReference>
<dbReference type="InterPro" id="IPR002594">
    <property type="entry name" value="GH12"/>
</dbReference>
<keyword evidence="4" id="KW-0472">Membrane</keyword>
<keyword evidence="2" id="KW-0119">Carbohydrate metabolism</keyword>
<feature type="compositionally biased region" description="Low complexity" evidence="3">
    <location>
        <begin position="127"/>
        <end position="141"/>
    </location>
</feature>
<evidence type="ECO:0000256" key="1">
    <source>
        <dbReference type="ARBA" id="ARBA00005519"/>
    </source>
</evidence>
<feature type="transmembrane region" description="Helical" evidence="4">
    <location>
        <begin position="69"/>
        <end position="91"/>
    </location>
</feature>
<dbReference type="InterPro" id="IPR049326">
    <property type="entry name" value="Rhodopsin_dom_fungi"/>
</dbReference>
<evidence type="ECO:0000313" key="6">
    <source>
        <dbReference type="EMBL" id="KAL0260498.1"/>
    </source>
</evidence>
<dbReference type="Pfam" id="PF20684">
    <property type="entry name" value="Fung_rhodopsin"/>
    <property type="match status" value="1"/>
</dbReference>
<dbReference type="GeneID" id="92008272"/>